<proteinExistence type="predicted"/>
<evidence type="ECO:0000313" key="2">
    <source>
        <dbReference type="Proteomes" id="UP000006906"/>
    </source>
</evidence>
<sequence length="70" mass="7753">MAVQGQRPFCRQQLNTGYFVESPGHMTVLPTAAWHRVFARADLAGAQPSAHPHMGLPLKIACNRSLRRAE</sequence>
<gene>
    <name evidence="1" type="ORF">CHLRE_06g283975v5</name>
</gene>
<dbReference type="AlphaFoldDB" id="A0A2K3DPU4"/>
<protein>
    <submittedName>
        <fullName evidence="1">Uncharacterized protein</fullName>
    </submittedName>
</protein>
<evidence type="ECO:0000313" key="1">
    <source>
        <dbReference type="EMBL" id="PNW82561.1"/>
    </source>
</evidence>
<reference evidence="1 2" key="1">
    <citation type="journal article" date="2007" name="Science">
        <title>The Chlamydomonas genome reveals the evolution of key animal and plant functions.</title>
        <authorList>
            <person name="Merchant S.S."/>
            <person name="Prochnik S.E."/>
            <person name="Vallon O."/>
            <person name="Harris E.H."/>
            <person name="Karpowicz S.J."/>
            <person name="Witman G.B."/>
            <person name="Terry A."/>
            <person name="Salamov A."/>
            <person name="Fritz-Laylin L.K."/>
            <person name="Marechal-Drouard L."/>
            <person name="Marshall W.F."/>
            <person name="Qu L.H."/>
            <person name="Nelson D.R."/>
            <person name="Sanderfoot A.A."/>
            <person name="Spalding M.H."/>
            <person name="Kapitonov V.V."/>
            <person name="Ren Q."/>
            <person name="Ferris P."/>
            <person name="Lindquist E."/>
            <person name="Shapiro H."/>
            <person name="Lucas S.M."/>
            <person name="Grimwood J."/>
            <person name="Schmutz J."/>
            <person name="Cardol P."/>
            <person name="Cerutti H."/>
            <person name="Chanfreau G."/>
            <person name="Chen C.L."/>
            <person name="Cognat V."/>
            <person name="Croft M.T."/>
            <person name="Dent R."/>
            <person name="Dutcher S."/>
            <person name="Fernandez E."/>
            <person name="Fukuzawa H."/>
            <person name="Gonzalez-Ballester D."/>
            <person name="Gonzalez-Halphen D."/>
            <person name="Hallmann A."/>
            <person name="Hanikenne M."/>
            <person name="Hippler M."/>
            <person name="Inwood W."/>
            <person name="Jabbari K."/>
            <person name="Kalanon M."/>
            <person name="Kuras R."/>
            <person name="Lefebvre P.A."/>
            <person name="Lemaire S.D."/>
            <person name="Lobanov A.V."/>
            <person name="Lohr M."/>
            <person name="Manuell A."/>
            <person name="Meier I."/>
            <person name="Mets L."/>
            <person name="Mittag M."/>
            <person name="Mittelmeier T."/>
            <person name="Moroney J.V."/>
            <person name="Moseley J."/>
            <person name="Napoli C."/>
            <person name="Nedelcu A.M."/>
            <person name="Niyogi K."/>
            <person name="Novoselov S.V."/>
            <person name="Paulsen I.T."/>
            <person name="Pazour G."/>
            <person name="Purton S."/>
            <person name="Ral J.P."/>
            <person name="Riano-Pachon D.M."/>
            <person name="Riekhof W."/>
            <person name="Rymarquis L."/>
            <person name="Schroda M."/>
            <person name="Stern D."/>
            <person name="Umen J."/>
            <person name="Willows R."/>
            <person name="Wilson N."/>
            <person name="Zimmer S.L."/>
            <person name="Allmer J."/>
            <person name="Balk J."/>
            <person name="Bisova K."/>
            <person name="Chen C.J."/>
            <person name="Elias M."/>
            <person name="Gendler K."/>
            <person name="Hauser C."/>
            <person name="Lamb M.R."/>
            <person name="Ledford H."/>
            <person name="Long J.C."/>
            <person name="Minagawa J."/>
            <person name="Page M.D."/>
            <person name="Pan J."/>
            <person name="Pootakham W."/>
            <person name="Roje S."/>
            <person name="Rose A."/>
            <person name="Stahlberg E."/>
            <person name="Terauchi A.M."/>
            <person name="Yang P."/>
            <person name="Ball S."/>
            <person name="Bowler C."/>
            <person name="Dieckmann C.L."/>
            <person name="Gladyshev V.N."/>
            <person name="Green P."/>
            <person name="Jorgensen R."/>
            <person name="Mayfield S."/>
            <person name="Mueller-Roeber B."/>
            <person name="Rajamani S."/>
            <person name="Sayre R.T."/>
            <person name="Brokstein P."/>
            <person name="Dubchak I."/>
            <person name="Goodstein D."/>
            <person name="Hornick L."/>
            <person name="Huang Y.W."/>
            <person name="Jhaveri J."/>
            <person name="Luo Y."/>
            <person name="Martinez D."/>
            <person name="Ngau W.C."/>
            <person name="Otillar B."/>
            <person name="Poliakov A."/>
            <person name="Porter A."/>
            <person name="Szajkowski L."/>
            <person name="Werner G."/>
            <person name="Zhou K."/>
            <person name="Grigoriev I.V."/>
            <person name="Rokhsar D.S."/>
            <person name="Grossman A.R."/>
        </authorList>
    </citation>
    <scope>NUCLEOTIDE SEQUENCE [LARGE SCALE GENOMIC DNA]</scope>
    <source>
        <strain evidence="2">CC-503</strain>
    </source>
</reference>
<dbReference type="InParanoid" id="A0A2K3DPU4"/>
<keyword evidence="2" id="KW-1185">Reference proteome</keyword>
<accession>A0A2K3DPU4</accession>
<dbReference type="Proteomes" id="UP000006906">
    <property type="component" value="Chromosome 6"/>
</dbReference>
<dbReference type="GeneID" id="66053777"/>
<dbReference type="KEGG" id="cre:CHLRE_06g283975v5"/>
<name>A0A2K3DPU4_CHLRE</name>
<dbReference type="Gramene" id="PNW82561">
    <property type="protein sequence ID" value="PNW82561"/>
    <property type="gene ID" value="CHLRE_06g283975v5"/>
</dbReference>
<dbReference type="RefSeq" id="XP_042924014.1">
    <property type="nucleotide sequence ID" value="XM_043063308.1"/>
</dbReference>
<organism evidence="1 2">
    <name type="scientific">Chlamydomonas reinhardtii</name>
    <name type="common">Chlamydomonas smithii</name>
    <dbReference type="NCBI Taxonomy" id="3055"/>
    <lineage>
        <taxon>Eukaryota</taxon>
        <taxon>Viridiplantae</taxon>
        <taxon>Chlorophyta</taxon>
        <taxon>core chlorophytes</taxon>
        <taxon>Chlorophyceae</taxon>
        <taxon>CS clade</taxon>
        <taxon>Chlamydomonadales</taxon>
        <taxon>Chlamydomonadaceae</taxon>
        <taxon>Chlamydomonas</taxon>
    </lineage>
</organism>
<dbReference type="EMBL" id="CM008967">
    <property type="protein sequence ID" value="PNW82561.1"/>
    <property type="molecule type" value="Genomic_DNA"/>
</dbReference>